<dbReference type="InterPro" id="IPR007296">
    <property type="entry name" value="DUF403"/>
</dbReference>
<proteinExistence type="predicted"/>
<feature type="domain" description="Circularly permuted ATP-grasp type 2" evidence="2">
    <location>
        <begin position="71"/>
        <end position="450"/>
    </location>
</feature>
<reference evidence="3 4" key="1">
    <citation type="submission" date="2016-12" db="EMBL/GenBank/DDBJ databases">
        <authorList>
            <person name="Song W.-J."/>
            <person name="Kurnit D.M."/>
        </authorList>
    </citation>
    <scope>NUCLEOTIDE SEQUENCE [LARGE SCALE GENOMIC DNA]</scope>
    <source>
        <strain evidence="3 4">DSM 19599</strain>
    </source>
</reference>
<protein>
    <submittedName>
        <fullName evidence="3">Uncharacterized conserved protein, circularly permuted ATPgrasp superfamily</fullName>
    </submittedName>
</protein>
<name>A0A1M7ZQE1_9HYPH</name>
<keyword evidence="4" id="KW-1185">Reference proteome</keyword>
<dbReference type="PANTHER" id="PTHR34595:SF2">
    <property type="entry name" value="BLR2978 PROTEIN"/>
    <property type="match status" value="1"/>
</dbReference>
<dbReference type="InterPro" id="IPR025841">
    <property type="entry name" value="CP_ATPgrasp_2"/>
</dbReference>
<evidence type="ECO:0000313" key="3">
    <source>
        <dbReference type="EMBL" id="SHO67130.1"/>
    </source>
</evidence>
<accession>A0A1M7ZQE1</accession>
<feature type="domain" description="DUF403" evidence="1">
    <location>
        <begin position="499"/>
        <end position="796"/>
    </location>
</feature>
<evidence type="ECO:0000259" key="1">
    <source>
        <dbReference type="Pfam" id="PF04168"/>
    </source>
</evidence>
<sequence length="810" mass="87710">MPGVYDEMVDANGRPRPHWAEFISQLEGLGATELGRRFEVADRSLRDSGVFYRVYNQADGGERAWPLSHVPLLMAEGEWKTLVAGLIQRARLLEAVLQDAYGPGKLVSEGIIPAAALAGSPEFLRPMVGIEPLGGRHLRIYAVDLGRGPDGKWWVLGDRTQAPSGAGYALENRLALSRALPDVYRSLHVERLAPFFQAFRAGLTSQVQREDARLGLLTPGPLNETYFEHAYLARYLGFLLVEGGDLTVRDGTVYIRTVAGLKRADALLRRLDGDFADPLELNARSHIGVAGLVDAVRHGTVLVANSLGSGLAESRALMSFLPALGGAVLGESLALPNVATWWCGQPAEREVVKAGLDRMAVAPAFGARLPGFPSSFGAVLGARLDAKARRDLLELIDRRGVDVVGQEVVKLSTMPVWSKGKLEPRPFILRVFVAATPEGWTVMPGGFCRISNDKDARAVTMQQGGSSADVWVLADAPVPESSLLPTADRMPVRRTTGALPSRAADNLFWLGRYLERAEATLRLVRAMTGRLGDVGTSDRISHRVVALLEGLDAVPVGLALTNHAGAAAAALARRDLGGTVPVLVENARRTASVIRDRLSPDAWRVLTETEALFASNDPLPILVEGDAFERTNAALTMIAAFSGLAQENMNRSTGWHFMEVGRRLERALATSMFVRHFAVPNASARWLDILLELADSQITYRTRYILAAARAPVVDLVTLDPGNPRSVAFQVEAMVDHLATLPGLDDGGLISEPVRIAKRLQAELVTADAASLSIDELIGIEGRLMELSNEISHRYFTHRNLPGSTWDSLG</sequence>
<dbReference type="Proteomes" id="UP000186406">
    <property type="component" value="Unassembled WGS sequence"/>
</dbReference>
<dbReference type="InterPro" id="IPR051680">
    <property type="entry name" value="ATP-dep_Glu-Cys_Ligase-2"/>
</dbReference>
<dbReference type="SUPFAM" id="SSF56059">
    <property type="entry name" value="Glutathione synthetase ATP-binding domain-like"/>
    <property type="match status" value="1"/>
</dbReference>
<dbReference type="AlphaFoldDB" id="A0A1M7ZQE1"/>
<dbReference type="EMBL" id="FRXO01000010">
    <property type="protein sequence ID" value="SHO67130.1"/>
    <property type="molecule type" value="Genomic_DNA"/>
</dbReference>
<dbReference type="STRING" id="1123029.SAMN02745172_03796"/>
<dbReference type="PANTHER" id="PTHR34595">
    <property type="entry name" value="BLR5612 PROTEIN"/>
    <property type="match status" value="1"/>
</dbReference>
<organism evidence="3 4">
    <name type="scientific">Pseudoxanthobacter soli DSM 19599</name>
    <dbReference type="NCBI Taxonomy" id="1123029"/>
    <lineage>
        <taxon>Bacteria</taxon>
        <taxon>Pseudomonadati</taxon>
        <taxon>Pseudomonadota</taxon>
        <taxon>Alphaproteobacteria</taxon>
        <taxon>Hyphomicrobiales</taxon>
        <taxon>Segnochrobactraceae</taxon>
        <taxon>Pseudoxanthobacter</taxon>
    </lineage>
</organism>
<dbReference type="Pfam" id="PF14403">
    <property type="entry name" value="CP_ATPgrasp_2"/>
    <property type="match status" value="1"/>
</dbReference>
<evidence type="ECO:0000259" key="2">
    <source>
        <dbReference type="Pfam" id="PF14403"/>
    </source>
</evidence>
<evidence type="ECO:0000313" key="4">
    <source>
        <dbReference type="Proteomes" id="UP000186406"/>
    </source>
</evidence>
<dbReference type="Gene3D" id="3.40.50.11290">
    <property type="match status" value="1"/>
</dbReference>
<gene>
    <name evidence="3" type="ORF">SAMN02745172_03796</name>
</gene>
<dbReference type="Pfam" id="PF04168">
    <property type="entry name" value="Alpha-E"/>
    <property type="match status" value="1"/>
</dbReference>